<dbReference type="AlphaFoldDB" id="A0A6J6EFV7"/>
<dbReference type="EMBL" id="CAEZTT010000048">
    <property type="protein sequence ID" value="CAB4575421.1"/>
    <property type="molecule type" value="Genomic_DNA"/>
</dbReference>
<accession>A0A6J6EFV7</accession>
<organism evidence="1">
    <name type="scientific">freshwater metagenome</name>
    <dbReference type="NCBI Taxonomy" id="449393"/>
    <lineage>
        <taxon>unclassified sequences</taxon>
        <taxon>metagenomes</taxon>
        <taxon>ecological metagenomes</taxon>
    </lineage>
</organism>
<reference evidence="1" key="1">
    <citation type="submission" date="2020-05" db="EMBL/GenBank/DDBJ databases">
        <authorList>
            <person name="Chiriac C."/>
            <person name="Salcher M."/>
            <person name="Ghai R."/>
            <person name="Kavagutti S V."/>
        </authorList>
    </citation>
    <scope>NUCLEOTIDE SEQUENCE</scope>
</reference>
<gene>
    <name evidence="1" type="ORF">UFOPK1726_00536</name>
</gene>
<name>A0A6J6EFV7_9ZZZZ</name>
<evidence type="ECO:0000313" key="1">
    <source>
        <dbReference type="EMBL" id="CAB4575421.1"/>
    </source>
</evidence>
<proteinExistence type="predicted"/>
<sequence length="112" mass="12085">MTSIEKGVLSCRAEYRATQLAPVPATILLFGTVNPLLLGNRKSLRDKNWDAKTAAFPCFTPFTRTQLPVKPELPTPTELFISVFAVPVTGSYAVKSANQTANKVMSCATPGL</sequence>
<protein>
    <submittedName>
        <fullName evidence="1">Unannotated protein</fullName>
    </submittedName>
</protein>